<name>A0A8J2PQH7_9HEXA</name>
<dbReference type="AlphaFoldDB" id="A0A8J2PQH7"/>
<dbReference type="EMBL" id="CAJVCH010551606">
    <property type="protein sequence ID" value="CAG7829469.1"/>
    <property type="molecule type" value="Genomic_DNA"/>
</dbReference>
<comment type="caution">
    <text evidence="3">The sequence shown here is derived from an EMBL/GenBank/DDBJ whole genome shotgun (WGS) entry which is preliminary data.</text>
</comment>
<keyword evidence="2" id="KW-0732">Signal</keyword>
<feature type="region of interest" description="Disordered" evidence="1">
    <location>
        <begin position="75"/>
        <end position="98"/>
    </location>
</feature>
<evidence type="ECO:0000313" key="3">
    <source>
        <dbReference type="EMBL" id="CAG7829469.1"/>
    </source>
</evidence>
<sequence>MVNILILLCTTKVTLQQTSSSAPAENSLGTTPRNESYEIQPSNELIAEDEGLAQEEVTEQLLKLKRLITQLNFLKGDNGHSNTKENSGKKTKKMRKKK</sequence>
<feature type="signal peptide" evidence="2">
    <location>
        <begin position="1"/>
        <end position="16"/>
    </location>
</feature>
<accession>A0A8J2PQH7</accession>
<organism evidence="3 4">
    <name type="scientific">Allacma fusca</name>
    <dbReference type="NCBI Taxonomy" id="39272"/>
    <lineage>
        <taxon>Eukaryota</taxon>
        <taxon>Metazoa</taxon>
        <taxon>Ecdysozoa</taxon>
        <taxon>Arthropoda</taxon>
        <taxon>Hexapoda</taxon>
        <taxon>Collembola</taxon>
        <taxon>Symphypleona</taxon>
        <taxon>Sminthuridae</taxon>
        <taxon>Allacma</taxon>
    </lineage>
</organism>
<keyword evidence="4" id="KW-1185">Reference proteome</keyword>
<evidence type="ECO:0000256" key="2">
    <source>
        <dbReference type="SAM" id="SignalP"/>
    </source>
</evidence>
<feature type="chain" id="PRO_5035289694" evidence="2">
    <location>
        <begin position="17"/>
        <end position="98"/>
    </location>
</feature>
<evidence type="ECO:0000256" key="1">
    <source>
        <dbReference type="SAM" id="MobiDB-lite"/>
    </source>
</evidence>
<evidence type="ECO:0000313" key="4">
    <source>
        <dbReference type="Proteomes" id="UP000708208"/>
    </source>
</evidence>
<protein>
    <submittedName>
        <fullName evidence="3">Uncharacterized protein</fullName>
    </submittedName>
</protein>
<gene>
    <name evidence="3" type="ORF">AFUS01_LOCUS39330</name>
</gene>
<proteinExistence type="predicted"/>
<feature type="compositionally biased region" description="Basic residues" evidence="1">
    <location>
        <begin position="89"/>
        <end position="98"/>
    </location>
</feature>
<dbReference type="Proteomes" id="UP000708208">
    <property type="component" value="Unassembled WGS sequence"/>
</dbReference>
<reference evidence="3" key="1">
    <citation type="submission" date="2021-06" db="EMBL/GenBank/DDBJ databases">
        <authorList>
            <person name="Hodson N. C."/>
            <person name="Mongue J. A."/>
            <person name="Jaron S. K."/>
        </authorList>
    </citation>
    <scope>NUCLEOTIDE SEQUENCE</scope>
</reference>
<feature type="region of interest" description="Disordered" evidence="1">
    <location>
        <begin position="17"/>
        <end position="39"/>
    </location>
</feature>